<reference evidence="2 3" key="1">
    <citation type="submission" date="2012-05" db="EMBL/GenBank/DDBJ databases">
        <title>Recombination and specialization in a pathogen metapopulation.</title>
        <authorList>
            <person name="Gardiner A."/>
            <person name="Kemen E."/>
            <person name="Schultz-Larsen T."/>
            <person name="MacLean D."/>
            <person name="Van Oosterhout C."/>
            <person name="Jones J.D.G."/>
        </authorList>
    </citation>
    <scope>NUCLEOTIDE SEQUENCE [LARGE SCALE GENOMIC DNA]</scope>
    <source>
        <strain evidence="2 3">Ac Nc2</strain>
    </source>
</reference>
<dbReference type="EMBL" id="CAIX01000036">
    <property type="protein sequence ID" value="CCI42586.1"/>
    <property type="molecule type" value="Genomic_DNA"/>
</dbReference>
<feature type="compositionally biased region" description="Polar residues" evidence="1">
    <location>
        <begin position="91"/>
        <end position="113"/>
    </location>
</feature>
<dbReference type="InParanoid" id="A0A024G6T4"/>
<dbReference type="AlphaFoldDB" id="A0A024G6T4"/>
<accession>A0A024G6T4</accession>
<evidence type="ECO:0000313" key="3">
    <source>
        <dbReference type="Proteomes" id="UP000053237"/>
    </source>
</evidence>
<organism evidence="2 3">
    <name type="scientific">Albugo candida</name>
    <dbReference type="NCBI Taxonomy" id="65357"/>
    <lineage>
        <taxon>Eukaryota</taxon>
        <taxon>Sar</taxon>
        <taxon>Stramenopiles</taxon>
        <taxon>Oomycota</taxon>
        <taxon>Peronosporomycetes</taxon>
        <taxon>Albuginales</taxon>
        <taxon>Albuginaceae</taxon>
        <taxon>Albugo</taxon>
    </lineage>
</organism>
<evidence type="ECO:0000256" key="1">
    <source>
        <dbReference type="SAM" id="MobiDB-lite"/>
    </source>
</evidence>
<dbReference type="OrthoDB" id="63853at2759"/>
<sequence length="924" mass="104428">MQDFQFYSACPWPQLRSKCILQRLQSNVKPYAHLSDILIEKCTITAGHIALLLKKNVKNGSNSRSFMDVKADRATPTRVLFVLDAVPPSHSAASSNPRSNNKPFSLDTNPNTSNLSVESEEIRIIEGLFQVSKANKDGATIVKPPFLAARFDFRVIDIQFIKFHPTLESANIRSYASSHSNLRCVAAREDGVAYLWEWKADLFQWKYLNRFCYLSNPNLSWTKPVISFTAISISQERCESYGSDSAIKSSQEKRDMMEMAWWSTESNKDPELWFRKVIFEQEASTFRTEIILGNALSGSPQTILAMITSPLGIWIVSKLTQSIRILSRSSRVFKTMHLDLDCDENPKWLGCCLHFTGQLLVLFSKRNNSNWTHSIYRIHYAEDHNSLEMHFISILDNDKSLEDEKIQLASHRQLLLILEDRHCHIYSLNTGLKLQSIQLPKTRIESDFAFWITSGASSAIGIWNECGVWWLQTPDPRKLLTLSKAQNAAHKISSTLSHGPSMKMDFIDAALDVLRSDPNALVRTCKLSACNLMRYIGNPALLLASSQSRVSSNVVDQVLALVTFIFQTIRSISKKTKIENSKASNSSMLLHLTPSNIESLEHMCSWLLLVKRRAQLCSLEKDVDFGCITESECTKRQANKKTVDLGSTMRSSFALSAQSMLHVATFCLSIENENRDVLCASEAVCVPRLESETSSSLRRLSLMDNLAFELFSRVYLHQNPLGTAKFLSKATTIHSSHRSKARTEAERVLLILPPKERYIGQLQSARRKSTGHKESERSIEDTKTLKHAEGCIHAYTDLLVQSGNEVEACQLLLECDLQETCLEMFLKLQKHAADGTSPALQFIYFGLLRHCIQERGGKELSKLLSLKPESISVTRVLHTLLSSVPPDTLKKKTEPHISLESIRPTLRKLLIESMHSRVKETAER</sequence>
<proteinExistence type="predicted"/>
<evidence type="ECO:0000313" key="2">
    <source>
        <dbReference type="EMBL" id="CCI42586.1"/>
    </source>
</evidence>
<keyword evidence="3" id="KW-1185">Reference proteome</keyword>
<gene>
    <name evidence="2" type="ORF">BN9_033700</name>
</gene>
<comment type="caution">
    <text evidence="2">The sequence shown here is derived from an EMBL/GenBank/DDBJ whole genome shotgun (WGS) entry which is preliminary data.</text>
</comment>
<dbReference type="Proteomes" id="UP000053237">
    <property type="component" value="Unassembled WGS sequence"/>
</dbReference>
<protein>
    <submittedName>
        <fullName evidence="2">Uncharacterized protein</fullName>
    </submittedName>
</protein>
<name>A0A024G6T4_9STRA</name>
<feature type="region of interest" description="Disordered" evidence="1">
    <location>
        <begin position="88"/>
        <end position="113"/>
    </location>
</feature>